<comment type="similarity">
    <text evidence="1">Belongs to the DNA polymerase type-B family.</text>
</comment>
<organism evidence="11 12">
    <name type="scientific">Paramuricea clavata</name>
    <name type="common">Red gorgonian</name>
    <name type="synonym">Violescent sea-whip</name>
    <dbReference type="NCBI Taxonomy" id="317549"/>
    <lineage>
        <taxon>Eukaryota</taxon>
        <taxon>Metazoa</taxon>
        <taxon>Cnidaria</taxon>
        <taxon>Anthozoa</taxon>
        <taxon>Octocorallia</taxon>
        <taxon>Malacalcyonacea</taxon>
        <taxon>Plexauridae</taxon>
        <taxon>Paramuricea</taxon>
    </lineage>
</organism>
<evidence type="ECO:0000256" key="4">
    <source>
        <dbReference type="ARBA" id="ARBA00022695"/>
    </source>
</evidence>
<comment type="caution">
    <text evidence="11">The sequence shown here is derived from an EMBL/GenBank/DDBJ whole genome shotgun (WGS) entry which is preliminary data.</text>
</comment>
<evidence type="ECO:0000256" key="8">
    <source>
        <dbReference type="ARBA" id="ARBA00049244"/>
    </source>
</evidence>
<feature type="domain" description="DNA-directed DNA polymerase family B mitochondria/virus" evidence="10">
    <location>
        <begin position="232"/>
        <end position="346"/>
    </location>
</feature>
<evidence type="ECO:0000256" key="5">
    <source>
        <dbReference type="ARBA" id="ARBA00022705"/>
    </source>
</evidence>
<evidence type="ECO:0000313" key="11">
    <source>
        <dbReference type="EMBL" id="CAB4028841.1"/>
    </source>
</evidence>
<keyword evidence="6" id="KW-0239">DNA-directed DNA polymerase</keyword>
<evidence type="ECO:0000259" key="10">
    <source>
        <dbReference type="Pfam" id="PF03175"/>
    </source>
</evidence>
<dbReference type="PANTHER" id="PTHR33845">
    <property type="entry name" value="C2H2-TYPE DOMAIN-CONTAINING PROTEIN"/>
    <property type="match status" value="1"/>
</dbReference>
<accession>A0A7D9L7Z4</accession>
<feature type="region of interest" description="Disordered" evidence="9">
    <location>
        <begin position="76"/>
        <end position="127"/>
    </location>
</feature>
<reference evidence="11" key="1">
    <citation type="submission" date="2020-04" db="EMBL/GenBank/DDBJ databases">
        <authorList>
            <person name="Alioto T."/>
            <person name="Alioto T."/>
            <person name="Gomez Garrido J."/>
        </authorList>
    </citation>
    <scope>NUCLEOTIDE SEQUENCE</scope>
    <source>
        <strain evidence="11">A484AB</strain>
    </source>
</reference>
<dbReference type="AlphaFoldDB" id="A0A7D9L7Z4"/>
<sequence length="824" mass="96358">HIKHIRGKQGNWNLRAVGISMASKKLLKEPLGTPENKRRAGYLFKMFDNNGYAKEAHRHNLAMENLTAEREKWGDVNVGSPIAPDDKGKSKRWRTDDPQVNEEIKRIENERNPKIKRPRGRPPKREEGPVVIAKRNCVSKEALEKHKETCLETHKACSFGLKTVCHYDDKYSDCIERVLQMNSNFKLQETAQYVVTILEIDSIQFMASSLEALVSNLLPEDFRIVGERWKGEDFNLVTQKGVFPYEFLDDISKLDTEGLPSKDKFYSSLYESEVKEEDYQRAQKVWDHFKMKTMRDYHDLYLETDVLLLADVFENFRRTCLENYELDPAHYMSAPSLSWDAFLKQSGEEIELVSDMDMFQFFEKDTPQLIISTWRPPETHNKKVIGVKNLNTRFHFRHYTNRFITTPRRNAWPQTSPRINFETMFNSCRVPIGSHEVMGSQHGKQKKVEIKEGHMKEQQTVQMRGIFPIYQNLMLQRSAYRSEMLHLDLGEENGSLCKDHCRMYALSDPKDKELQQTCPHEHSMKCEECENLKFVIKDIEEKVENLCQHSSMTERREDMLYDLKQAAKDIFDWKSHILRSTNQENGKQDALRQLDEKTVLVVMDWAMKFQPRKYREKQSEWFGKRGLSWHVSSVISKHDDTLSTVKQENPQITKAFLRSDEAGCYHNNMLILACNDLSQSSGVQIVGYDFSEPQCGKDICDRIICPMKSTINSFCNEGHNILSAVDMHTALKERPVKGVTASVGVIDESKNTFDVQKMDGFSKFHDFRFEKNKLRVWRAYGIGKEQWTQRKMQRRMKIKRFMYLIAMSQGAISRLTHYLIWNSI</sequence>
<keyword evidence="7" id="KW-0238">DNA-binding</keyword>
<keyword evidence="12" id="KW-1185">Reference proteome</keyword>
<dbReference type="InterPro" id="IPR004868">
    <property type="entry name" value="DNA-dir_DNA_pol_B_mt/vir"/>
</dbReference>
<dbReference type="EMBL" id="CACRXK020015765">
    <property type="protein sequence ID" value="CAB4028841.1"/>
    <property type="molecule type" value="Genomic_DNA"/>
</dbReference>
<keyword evidence="3" id="KW-0808">Transferase</keyword>
<proteinExistence type="inferred from homology"/>
<dbReference type="GO" id="GO:0003887">
    <property type="term" value="F:DNA-directed DNA polymerase activity"/>
    <property type="evidence" value="ECO:0007669"/>
    <property type="project" value="UniProtKB-KW"/>
</dbReference>
<dbReference type="Pfam" id="PF03175">
    <property type="entry name" value="DNA_pol_B_2"/>
    <property type="match status" value="1"/>
</dbReference>
<protein>
    <recommendedName>
        <fullName evidence="2">DNA-directed DNA polymerase</fullName>
        <ecNumber evidence="2">2.7.7.7</ecNumber>
    </recommendedName>
</protein>
<dbReference type="GO" id="GO:0003677">
    <property type="term" value="F:DNA binding"/>
    <property type="evidence" value="ECO:0007669"/>
    <property type="project" value="UniProtKB-KW"/>
</dbReference>
<evidence type="ECO:0000256" key="9">
    <source>
        <dbReference type="SAM" id="MobiDB-lite"/>
    </source>
</evidence>
<gene>
    <name evidence="11" type="ORF">PACLA_8A027672</name>
</gene>
<keyword evidence="5" id="KW-0235">DNA replication</keyword>
<dbReference type="EC" id="2.7.7.7" evidence="2"/>
<evidence type="ECO:0000313" key="12">
    <source>
        <dbReference type="Proteomes" id="UP001152795"/>
    </source>
</evidence>
<keyword evidence="4" id="KW-0548">Nucleotidyltransferase</keyword>
<dbReference type="PANTHER" id="PTHR33845:SF1">
    <property type="entry name" value="C2H2-TYPE DOMAIN-CONTAINING PROTEIN"/>
    <property type="match status" value="1"/>
</dbReference>
<name>A0A7D9L7Z4_PARCT</name>
<dbReference type="GO" id="GO:0000166">
    <property type="term" value="F:nucleotide binding"/>
    <property type="evidence" value="ECO:0007669"/>
    <property type="project" value="InterPro"/>
</dbReference>
<dbReference type="Proteomes" id="UP001152795">
    <property type="component" value="Unassembled WGS sequence"/>
</dbReference>
<evidence type="ECO:0000256" key="1">
    <source>
        <dbReference type="ARBA" id="ARBA00005755"/>
    </source>
</evidence>
<feature type="non-terminal residue" evidence="11">
    <location>
        <position position="1"/>
    </location>
</feature>
<evidence type="ECO:0000256" key="7">
    <source>
        <dbReference type="ARBA" id="ARBA00023125"/>
    </source>
</evidence>
<evidence type="ECO:0000256" key="2">
    <source>
        <dbReference type="ARBA" id="ARBA00012417"/>
    </source>
</evidence>
<evidence type="ECO:0000256" key="6">
    <source>
        <dbReference type="ARBA" id="ARBA00022932"/>
    </source>
</evidence>
<evidence type="ECO:0000256" key="3">
    <source>
        <dbReference type="ARBA" id="ARBA00022679"/>
    </source>
</evidence>
<feature type="compositionally biased region" description="Basic and acidic residues" evidence="9">
    <location>
        <begin position="84"/>
        <end position="113"/>
    </location>
</feature>
<dbReference type="GO" id="GO:0006260">
    <property type="term" value="P:DNA replication"/>
    <property type="evidence" value="ECO:0007669"/>
    <property type="project" value="UniProtKB-KW"/>
</dbReference>
<dbReference type="OrthoDB" id="5989638at2759"/>
<comment type="catalytic activity">
    <reaction evidence="8">
        <text>DNA(n) + a 2'-deoxyribonucleoside 5'-triphosphate = DNA(n+1) + diphosphate</text>
        <dbReference type="Rhea" id="RHEA:22508"/>
        <dbReference type="Rhea" id="RHEA-COMP:17339"/>
        <dbReference type="Rhea" id="RHEA-COMP:17340"/>
        <dbReference type="ChEBI" id="CHEBI:33019"/>
        <dbReference type="ChEBI" id="CHEBI:61560"/>
        <dbReference type="ChEBI" id="CHEBI:173112"/>
        <dbReference type="EC" id="2.7.7.7"/>
    </reaction>
</comment>